<keyword evidence="14" id="KW-0413">Isomerase</keyword>
<evidence type="ECO:0000256" key="6">
    <source>
        <dbReference type="ARBA" id="ARBA00022763"/>
    </source>
</evidence>
<evidence type="ECO:0000256" key="1">
    <source>
        <dbReference type="ARBA" id="ARBA00001946"/>
    </source>
</evidence>
<dbReference type="GO" id="GO:0043590">
    <property type="term" value="C:bacterial nucleoid"/>
    <property type="evidence" value="ECO:0007669"/>
    <property type="project" value="TreeGrafter"/>
</dbReference>
<dbReference type="InterPro" id="IPR011545">
    <property type="entry name" value="DEAD/DEAH_box_helicase_dom"/>
</dbReference>
<keyword evidence="10" id="KW-0067">ATP-binding</keyword>
<dbReference type="InterPro" id="IPR004589">
    <property type="entry name" value="DNA_helicase_ATP-dep_RecQ"/>
</dbReference>
<dbReference type="EMBL" id="CP039396">
    <property type="protein sequence ID" value="QCD43643.1"/>
    <property type="molecule type" value="Genomic_DNA"/>
</dbReference>
<evidence type="ECO:0000256" key="2">
    <source>
        <dbReference type="ARBA" id="ARBA00001947"/>
    </source>
</evidence>
<dbReference type="PROSITE" id="PS51192">
    <property type="entry name" value="HELICASE_ATP_BIND_1"/>
    <property type="match status" value="1"/>
</dbReference>
<dbReference type="InterPro" id="IPR018982">
    <property type="entry name" value="RQC_domain"/>
</dbReference>
<feature type="domain" description="Helicase C-terminal" evidence="19">
    <location>
        <begin position="221"/>
        <end position="367"/>
    </location>
</feature>
<evidence type="ECO:0000256" key="11">
    <source>
        <dbReference type="ARBA" id="ARBA00023125"/>
    </source>
</evidence>
<dbReference type="InterPro" id="IPR027417">
    <property type="entry name" value="P-loop_NTPase"/>
</dbReference>
<dbReference type="InterPro" id="IPR002121">
    <property type="entry name" value="HRDC_dom"/>
</dbReference>
<evidence type="ECO:0000256" key="10">
    <source>
        <dbReference type="ARBA" id="ARBA00022840"/>
    </source>
</evidence>
<protein>
    <recommendedName>
        <fullName evidence="16">DNA helicase RecQ</fullName>
        <ecNumber evidence="16">5.6.2.4</ecNumber>
    </recommendedName>
</protein>
<evidence type="ECO:0000259" key="17">
    <source>
        <dbReference type="PROSITE" id="PS50967"/>
    </source>
</evidence>
<sequence>MKERAVALLRRFYGYSEFRPLQLDIITTAACGRDCVVLMPTGGGKSICYQIPALLTDGGVTVVVSPLIALMKDQVTALTANGIPAAAVNSMQTEAENHNILQQLFTGRIKILYISPERLLMEIDRWSRDLPISLIAIDEAHCISQWGHDFRPDYTRLSRLKELYPHVPVMALTATADRLTRDDIARQLCLRDPATFIGSFDRPNISLRVMNNPGKSQRLRYIAMLIDRYRHDSGIVYCISRKSAESMNNELLGMGYKSVVYHAGLSIEERNRAQDRFINGDVQVVCATVAFGMGIDKSNIRWVVHNNMPRNIESYYQEIGRAGRDGVKAEATMFYSYADIITLQGFVDESGQQAINSEKLKRMQEYAESSLCRRRILLSYFNETMDHDCGNCDVCLNPPERMDGTVIALKAMSAIIRTEGKVGFTMLIDILRGASKRDLIDRGYDRIKTYGAGRDLSYPEWNSYLSQLIQLGLIDIAYNENNHLKVTAYGAIVLRDRTPVTLAQYKEPERRKTARGRKEVIPEPELKPAERLLAELKEVRLKLARKEQVPPYIVFSDKTLLEMVRVEPVDMDSFARVEGVGEKKTVKYWKPFVTAIRKFKGIAESLGTGLSHEETLLLLNAGYDVNGIAETKGIKPRTVYSHIVSLIRQDKLTDFSAIITREQYMRVMTVARENPDGMWDILNSEMPDGLPSVALAISDFLLRQKEK</sequence>
<dbReference type="CDD" id="cd18794">
    <property type="entry name" value="SF2_C_RecQ"/>
    <property type="match status" value="1"/>
</dbReference>
<dbReference type="NCBIfam" id="TIGR00614">
    <property type="entry name" value="recQ_fam"/>
    <property type="match status" value="1"/>
</dbReference>
<dbReference type="InterPro" id="IPR006293">
    <property type="entry name" value="DNA_helicase_ATP-dep_RecQ_bac"/>
</dbReference>
<comment type="similarity">
    <text evidence="3">Belongs to the helicase family. RecQ subfamily.</text>
</comment>
<dbReference type="EC" id="5.6.2.4" evidence="16"/>
<dbReference type="GO" id="GO:0006281">
    <property type="term" value="P:DNA repair"/>
    <property type="evidence" value="ECO:0007669"/>
    <property type="project" value="UniProtKB-KW"/>
</dbReference>
<keyword evidence="8 20" id="KW-0347">Helicase</keyword>
<dbReference type="InterPro" id="IPR036388">
    <property type="entry name" value="WH-like_DNA-bd_sf"/>
</dbReference>
<dbReference type="Proteomes" id="UP000297149">
    <property type="component" value="Chromosome"/>
</dbReference>
<dbReference type="InterPro" id="IPR010997">
    <property type="entry name" value="HRDC-like_sf"/>
</dbReference>
<accession>A0A4P7W6F5</accession>
<dbReference type="SUPFAM" id="SSF52540">
    <property type="entry name" value="P-loop containing nucleoside triphosphate hydrolases"/>
    <property type="match status" value="1"/>
</dbReference>
<dbReference type="PANTHER" id="PTHR13710">
    <property type="entry name" value="DNA HELICASE RECQ FAMILY MEMBER"/>
    <property type="match status" value="1"/>
</dbReference>
<dbReference type="SMART" id="SM00341">
    <property type="entry name" value="HRDC"/>
    <property type="match status" value="1"/>
</dbReference>
<dbReference type="GO" id="GO:0016787">
    <property type="term" value="F:hydrolase activity"/>
    <property type="evidence" value="ECO:0007669"/>
    <property type="project" value="UniProtKB-KW"/>
</dbReference>
<dbReference type="GO" id="GO:0030894">
    <property type="term" value="C:replisome"/>
    <property type="evidence" value="ECO:0007669"/>
    <property type="project" value="TreeGrafter"/>
</dbReference>
<keyword evidence="6" id="KW-0227">DNA damage</keyword>
<dbReference type="AlphaFoldDB" id="A0A4P7W6F5"/>
<dbReference type="InterPro" id="IPR014001">
    <property type="entry name" value="Helicase_ATP-bd"/>
</dbReference>
<dbReference type="InterPro" id="IPR032284">
    <property type="entry name" value="RecQ_Zn-bd"/>
</dbReference>
<dbReference type="SUPFAM" id="SSF47819">
    <property type="entry name" value="HRDC-like"/>
    <property type="match status" value="1"/>
</dbReference>
<dbReference type="FunFam" id="3.40.50.300:FF:000296">
    <property type="entry name" value="ATP-dependent DNA helicase RecQ"/>
    <property type="match status" value="1"/>
</dbReference>
<dbReference type="Gene3D" id="1.10.10.10">
    <property type="entry name" value="Winged helix-like DNA-binding domain superfamily/Winged helix DNA-binding domain"/>
    <property type="match status" value="1"/>
</dbReference>
<evidence type="ECO:0000256" key="5">
    <source>
        <dbReference type="ARBA" id="ARBA00022741"/>
    </source>
</evidence>
<reference evidence="21" key="1">
    <citation type="submission" date="2019-02" db="EMBL/GenBank/DDBJ databases">
        <title>Isolation and identification of novel species under the genus Muribaculum.</title>
        <authorList>
            <person name="Miyake S."/>
            <person name="Ding Y."/>
            <person name="Low A."/>
            <person name="Soh M."/>
            <person name="Seedorf H."/>
        </authorList>
    </citation>
    <scope>NUCLEOTIDE SEQUENCE [LARGE SCALE GENOMIC DNA]</scope>
    <source>
        <strain evidence="21">H5</strain>
    </source>
</reference>
<evidence type="ECO:0000259" key="18">
    <source>
        <dbReference type="PROSITE" id="PS51192"/>
    </source>
</evidence>
<dbReference type="SMART" id="SM00490">
    <property type="entry name" value="HELICc"/>
    <property type="match status" value="1"/>
</dbReference>
<comment type="cofactor">
    <cofactor evidence="2">
        <name>Zn(2+)</name>
        <dbReference type="ChEBI" id="CHEBI:29105"/>
    </cofactor>
</comment>
<keyword evidence="13" id="KW-0234">DNA repair</keyword>
<dbReference type="Pfam" id="PF14493">
    <property type="entry name" value="HTH_40"/>
    <property type="match status" value="1"/>
</dbReference>
<evidence type="ECO:0000256" key="8">
    <source>
        <dbReference type="ARBA" id="ARBA00022806"/>
    </source>
</evidence>
<evidence type="ECO:0000256" key="9">
    <source>
        <dbReference type="ARBA" id="ARBA00022833"/>
    </source>
</evidence>
<organism evidence="20 21">
    <name type="scientific">Duncaniella dubosii</name>
    <dbReference type="NCBI Taxonomy" id="2518971"/>
    <lineage>
        <taxon>Bacteria</taxon>
        <taxon>Pseudomonadati</taxon>
        <taxon>Bacteroidota</taxon>
        <taxon>Bacteroidia</taxon>
        <taxon>Bacteroidales</taxon>
        <taxon>Muribaculaceae</taxon>
        <taxon>Duncaniella</taxon>
    </lineage>
</organism>
<dbReference type="NCBIfam" id="TIGR01389">
    <property type="entry name" value="recQ"/>
    <property type="match status" value="1"/>
</dbReference>
<dbReference type="Pfam" id="PF16124">
    <property type="entry name" value="RecQ_Zn_bind"/>
    <property type="match status" value="1"/>
</dbReference>
<dbReference type="GO" id="GO:0009432">
    <property type="term" value="P:SOS response"/>
    <property type="evidence" value="ECO:0007669"/>
    <property type="project" value="UniProtKB-UniRule"/>
</dbReference>
<dbReference type="InterPro" id="IPR036390">
    <property type="entry name" value="WH_DNA-bd_sf"/>
</dbReference>
<evidence type="ECO:0000256" key="12">
    <source>
        <dbReference type="ARBA" id="ARBA00023172"/>
    </source>
</evidence>
<dbReference type="SUPFAM" id="SSF46785">
    <property type="entry name" value="Winged helix' DNA-binding domain"/>
    <property type="match status" value="1"/>
</dbReference>
<evidence type="ECO:0000256" key="3">
    <source>
        <dbReference type="ARBA" id="ARBA00005446"/>
    </source>
</evidence>
<dbReference type="InterPro" id="IPR029491">
    <property type="entry name" value="Helicase_HTH"/>
</dbReference>
<evidence type="ECO:0000256" key="7">
    <source>
        <dbReference type="ARBA" id="ARBA00022801"/>
    </source>
</evidence>
<evidence type="ECO:0000313" key="21">
    <source>
        <dbReference type="Proteomes" id="UP000297149"/>
    </source>
</evidence>
<comment type="catalytic activity">
    <reaction evidence="15">
        <text>Couples ATP hydrolysis with the unwinding of duplex DNA by translocating in the 3'-5' direction.</text>
        <dbReference type="EC" id="5.6.2.4"/>
    </reaction>
</comment>
<keyword evidence="5" id="KW-0547">Nucleotide-binding</keyword>
<dbReference type="SMART" id="SM00487">
    <property type="entry name" value="DEXDc"/>
    <property type="match status" value="1"/>
</dbReference>
<dbReference type="GO" id="GO:0043138">
    <property type="term" value="F:3'-5' DNA helicase activity"/>
    <property type="evidence" value="ECO:0007669"/>
    <property type="project" value="UniProtKB-EC"/>
</dbReference>
<dbReference type="PROSITE" id="PS51194">
    <property type="entry name" value="HELICASE_CTER"/>
    <property type="match status" value="1"/>
</dbReference>
<evidence type="ECO:0000256" key="15">
    <source>
        <dbReference type="ARBA" id="ARBA00034617"/>
    </source>
</evidence>
<evidence type="ECO:0000256" key="13">
    <source>
        <dbReference type="ARBA" id="ARBA00023204"/>
    </source>
</evidence>
<dbReference type="Pfam" id="PF00270">
    <property type="entry name" value="DEAD"/>
    <property type="match status" value="1"/>
</dbReference>
<dbReference type="Gene3D" id="3.40.50.300">
    <property type="entry name" value="P-loop containing nucleotide triphosphate hydrolases"/>
    <property type="match status" value="2"/>
</dbReference>
<dbReference type="Pfam" id="PF09382">
    <property type="entry name" value="RQC"/>
    <property type="match status" value="1"/>
</dbReference>
<evidence type="ECO:0000259" key="19">
    <source>
        <dbReference type="PROSITE" id="PS51194"/>
    </source>
</evidence>
<dbReference type="Pfam" id="PF00271">
    <property type="entry name" value="Helicase_C"/>
    <property type="match status" value="1"/>
</dbReference>
<feature type="domain" description="Helicase ATP-binding" evidence="18">
    <location>
        <begin position="26"/>
        <end position="194"/>
    </location>
</feature>
<dbReference type="GO" id="GO:0005737">
    <property type="term" value="C:cytoplasm"/>
    <property type="evidence" value="ECO:0007669"/>
    <property type="project" value="TreeGrafter"/>
</dbReference>
<keyword evidence="4" id="KW-0479">Metal-binding</keyword>
<feature type="domain" description="HRDC" evidence="17">
    <location>
        <begin position="526"/>
        <end position="606"/>
    </location>
</feature>
<evidence type="ECO:0000256" key="16">
    <source>
        <dbReference type="NCBIfam" id="TIGR01389"/>
    </source>
</evidence>
<dbReference type="KEGG" id="ddb:E7747_04195"/>
<evidence type="ECO:0000256" key="4">
    <source>
        <dbReference type="ARBA" id="ARBA00022723"/>
    </source>
</evidence>
<keyword evidence="21" id="KW-1185">Reference proteome</keyword>
<dbReference type="PANTHER" id="PTHR13710:SF105">
    <property type="entry name" value="ATP-DEPENDENT DNA HELICASE Q1"/>
    <property type="match status" value="1"/>
</dbReference>
<evidence type="ECO:0000256" key="14">
    <source>
        <dbReference type="ARBA" id="ARBA00023235"/>
    </source>
</evidence>
<gene>
    <name evidence="20" type="primary">recQ</name>
    <name evidence="20" type="ORF">E7747_04195</name>
</gene>
<dbReference type="Gene3D" id="1.10.150.80">
    <property type="entry name" value="HRDC domain"/>
    <property type="match status" value="1"/>
</dbReference>
<proteinExistence type="inferred from homology"/>
<keyword evidence="12" id="KW-0233">DNA recombination</keyword>
<dbReference type="CDD" id="cd17920">
    <property type="entry name" value="DEXHc_RecQ"/>
    <property type="match status" value="1"/>
</dbReference>
<keyword evidence="11" id="KW-0238">DNA-binding</keyword>
<dbReference type="Pfam" id="PF00570">
    <property type="entry name" value="HRDC"/>
    <property type="match status" value="1"/>
</dbReference>
<dbReference type="SMART" id="SM00956">
    <property type="entry name" value="RQC"/>
    <property type="match status" value="1"/>
</dbReference>
<evidence type="ECO:0000313" key="20">
    <source>
        <dbReference type="EMBL" id="QCD43643.1"/>
    </source>
</evidence>
<keyword evidence="9" id="KW-0862">Zinc</keyword>
<dbReference type="InterPro" id="IPR001650">
    <property type="entry name" value="Helicase_C-like"/>
</dbReference>
<dbReference type="GO" id="GO:0009378">
    <property type="term" value="F:four-way junction helicase activity"/>
    <property type="evidence" value="ECO:0007669"/>
    <property type="project" value="TreeGrafter"/>
</dbReference>
<dbReference type="InterPro" id="IPR044876">
    <property type="entry name" value="HRDC_dom_sf"/>
</dbReference>
<dbReference type="GO" id="GO:0003677">
    <property type="term" value="F:DNA binding"/>
    <property type="evidence" value="ECO:0007669"/>
    <property type="project" value="UniProtKB-KW"/>
</dbReference>
<dbReference type="GO" id="GO:0046872">
    <property type="term" value="F:metal ion binding"/>
    <property type="evidence" value="ECO:0007669"/>
    <property type="project" value="UniProtKB-KW"/>
</dbReference>
<name>A0A4P7W6F5_9BACT</name>
<dbReference type="GO" id="GO:0006260">
    <property type="term" value="P:DNA replication"/>
    <property type="evidence" value="ECO:0007669"/>
    <property type="project" value="InterPro"/>
</dbReference>
<dbReference type="GO" id="GO:0006310">
    <property type="term" value="P:DNA recombination"/>
    <property type="evidence" value="ECO:0007669"/>
    <property type="project" value="UniProtKB-UniRule"/>
</dbReference>
<dbReference type="GO" id="GO:0005524">
    <property type="term" value="F:ATP binding"/>
    <property type="evidence" value="ECO:0007669"/>
    <property type="project" value="UniProtKB-KW"/>
</dbReference>
<dbReference type="PROSITE" id="PS50967">
    <property type="entry name" value="HRDC"/>
    <property type="match status" value="1"/>
</dbReference>
<comment type="cofactor">
    <cofactor evidence="1">
        <name>Mg(2+)</name>
        <dbReference type="ChEBI" id="CHEBI:18420"/>
    </cofactor>
</comment>
<keyword evidence="7 20" id="KW-0378">Hydrolase</keyword>